<name>A0ABP7CRV3_9MICC</name>
<dbReference type="Gene3D" id="3.40.50.300">
    <property type="entry name" value="P-loop containing nucleotide triphosphate hydrolases"/>
    <property type="match status" value="1"/>
</dbReference>
<evidence type="ECO:0000256" key="2">
    <source>
        <dbReference type="ARBA" id="ARBA00023125"/>
    </source>
</evidence>
<gene>
    <name evidence="5" type="ORF">GCM10023081_32860</name>
</gene>
<dbReference type="Pfam" id="PF00196">
    <property type="entry name" value="GerE"/>
    <property type="match status" value="1"/>
</dbReference>
<dbReference type="InterPro" id="IPR016032">
    <property type="entry name" value="Sig_transdc_resp-reg_C-effctor"/>
</dbReference>
<keyword evidence="6" id="KW-1185">Reference proteome</keyword>
<dbReference type="InterPro" id="IPR000792">
    <property type="entry name" value="Tscrpt_reg_LuxR_C"/>
</dbReference>
<dbReference type="PRINTS" id="PR00038">
    <property type="entry name" value="HTHLUXR"/>
</dbReference>
<keyword evidence="3" id="KW-0804">Transcription</keyword>
<dbReference type="PROSITE" id="PS00622">
    <property type="entry name" value="HTH_LUXR_1"/>
    <property type="match status" value="1"/>
</dbReference>
<protein>
    <recommendedName>
        <fullName evidence="4">HTH luxR-type domain-containing protein</fullName>
    </recommendedName>
</protein>
<evidence type="ECO:0000313" key="6">
    <source>
        <dbReference type="Proteomes" id="UP001500752"/>
    </source>
</evidence>
<dbReference type="SUPFAM" id="SSF48452">
    <property type="entry name" value="TPR-like"/>
    <property type="match status" value="1"/>
</dbReference>
<dbReference type="RefSeq" id="WP_345152443.1">
    <property type="nucleotide sequence ID" value="NZ_BAABEO010000023.1"/>
</dbReference>
<dbReference type="InterPro" id="IPR036388">
    <property type="entry name" value="WH-like_DNA-bd_sf"/>
</dbReference>
<dbReference type="InterPro" id="IPR027417">
    <property type="entry name" value="P-loop_NTPase"/>
</dbReference>
<evidence type="ECO:0000313" key="5">
    <source>
        <dbReference type="EMBL" id="GAA3692912.1"/>
    </source>
</evidence>
<dbReference type="PROSITE" id="PS50043">
    <property type="entry name" value="HTH_LUXR_2"/>
    <property type="match status" value="1"/>
</dbReference>
<dbReference type="SMART" id="SM00421">
    <property type="entry name" value="HTH_LUXR"/>
    <property type="match status" value="1"/>
</dbReference>
<dbReference type="PANTHER" id="PTHR44688">
    <property type="entry name" value="DNA-BINDING TRANSCRIPTIONAL ACTIVATOR DEVR_DOSR"/>
    <property type="match status" value="1"/>
</dbReference>
<evidence type="ECO:0000256" key="1">
    <source>
        <dbReference type="ARBA" id="ARBA00023015"/>
    </source>
</evidence>
<keyword evidence="2" id="KW-0238">DNA-binding</keyword>
<dbReference type="SUPFAM" id="SSF46894">
    <property type="entry name" value="C-terminal effector domain of the bipartite response regulators"/>
    <property type="match status" value="1"/>
</dbReference>
<dbReference type="PANTHER" id="PTHR44688:SF16">
    <property type="entry name" value="DNA-BINDING TRANSCRIPTIONAL ACTIVATOR DEVR_DOSR"/>
    <property type="match status" value="1"/>
</dbReference>
<accession>A0ABP7CRV3</accession>
<dbReference type="Pfam" id="PF13191">
    <property type="entry name" value="AAA_16"/>
    <property type="match status" value="1"/>
</dbReference>
<dbReference type="SUPFAM" id="SSF52540">
    <property type="entry name" value="P-loop containing nucleoside triphosphate hydrolases"/>
    <property type="match status" value="1"/>
</dbReference>
<dbReference type="Proteomes" id="UP001500752">
    <property type="component" value="Unassembled WGS sequence"/>
</dbReference>
<dbReference type="InterPro" id="IPR011990">
    <property type="entry name" value="TPR-like_helical_dom_sf"/>
</dbReference>
<organism evidence="5 6">
    <name type="scientific">Arthrobacter ginkgonis</name>
    <dbReference type="NCBI Taxonomy" id="1630594"/>
    <lineage>
        <taxon>Bacteria</taxon>
        <taxon>Bacillati</taxon>
        <taxon>Actinomycetota</taxon>
        <taxon>Actinomycetes</taxon>
        <taxon>Micrococcales</taxon>
        <taxon>Micrococcaceae</taxon>
        <taxon>Arthrobacter</taxon>
    </lineage>
</organism>
<keyword evidence="1" id="KW-0805">Transcription regulation</keyword>
<dbReference type="EMBL" id="BAABEO010000023">
    <property type="protein sequence ID" value="GAA3692912.1"/>
    <property type="molecule type" value="Genomic_DNA"/>
</dbReference>
<proteinExistence type="predicted"/>
<evidence type="ECO:0000256" key="3">
    <source>
        <dbReference type="ARBA" id="ARBA00023163"/>
    </source>
</evidence>
<dbReference type="CDD" id="cd06170">
    <property type="entry name" value="LuxR_C_like"/>
    <property type="match status" value="1"/>
</dbReference>
<comment type="caution">
    <text evidence="5">The sequence shown here is derived from an EMBL/GenBank/DDBJ whole genome shotgun (WGS) entry which is preliminary data.</text>
</comment>
<evidence type="ECO:0000259" key="4">
    <source>
        <dbReference type="PROSITE" id="PS50043"/>
    </source>
</evidence>
<reference evidence="6" key="1">
    <citation type="journal article" date="2019" name="Int. J. Syst. Evol. Microbiol.">
        <title>The Global Catalogue of Microorganisms (GCM) 10K type strain sequencing project: providing services to taxonomists for standard genome sequencing and annotation.</title>
        <authorList>
            <consortium name="The Broad Institute Genomics Platform"/>
            <consortium name="The Broad Institute Genome Sequencing Center for Infectious Disease"/>
            <person name="Wu L."/>
            <person name="Ma J."/>
        </authorList>
    </citation>
    <scope>NUCLEOTIDE SEQUENCE [LARGE SCALE GENOMIC DNA]</scope>
    <source>
        <strain evidence="6">JCM 30742</strain>
    </source>
</reference>
<dbReference type="Gene3D" id="1.10.10.10">
    <property type="entry name" value="Winged helix-like DNA-binding domain superfamily/Winged helix DNA-binding domain"/>
    <property type="match status" value="1"/>
</dbReference>
<feature type="domain" description="HTH luxR-type" evidence="4">
    <location>
        <begin position="825"/>
        <end position="886"/>
    </location>
</feature>
<sequence>MSAPREGLLVGRHEVLTRLKGILGDESAPGAIVVGAAGMGKTALASLALSSLDPAPDTVRIHPSATLSTVRFGALAPYLGSIQDTADVMGVLRELVDVLPRKAAGGEGAGRGKPLLVVDDAHFLDPASRFVLSQLVQTSTVRLLALGAGTDSVEGAADSALGVGQLPVLALEPLDVEEVRTLCTEVLGGDVPAGTAETVASLTAGNPLLVRAWLRCAADQGAVVKNSGVWIVARPDPEPNAEMRDLVRSLHARLGGPQQETMELLALAGPLPRTTLAAATAGGVEELLESGAAAVDRGGQIRIASNLYADVLRALVPPGRSARLLQRWRGAAGTATAPNHRQVLWAVECGERVPREDLERAAAAANDALEPLTALHLCQAVGDDDAVALETARAMLGLGRPLSALSAAERVFDRPHDDSTLQAALAVATSAVWRTGASAAALEELAGTWERRIRAAAPPEGTGFGSLVPLSGLEILRFWARRLDGALPHDAGERLQELQRMPGATAEIRLLSTLLVSDVHWMAGRTDTAAAAVAGAWAILEAEPALCSRYCVQVIGRHVLCLIESGRYAQASAFLDTHVSSDPREAVRRQGTVQFLRGLLHMRQGRLAEAVEELREGTAALSLTDPLQLLPLATGLLGLLRAEAGTAAKEGTGAHPPVLAYRGPYDLWLLARAFAAAAGTAFVGDRGGVPEPSGNLASLAGEAKAKGLALVHREIRVLACLREAGKPGNGASQLLGEAAEGLEGPRSRTLGRLALIGDATDPDRLETAAGYAEEAGEVALAAELLAHAVLLHAERGEDKLGGHTLRRLHLLTRGLGTLGSRTVLRARSHGELTSRERDIVRLAAEGHSNRQIAKVLTLSQRTVEGHLYRIYLKLGIGERSELADFR</sequence>
<dbReference type="InterPro" id="IPR041664">
    <property type="entry name" value="AAA_16"/>
</dbReference>